<gene>
    <name evidence="1" type="ORF">HII31_13318</name>
</gene>
<organism evidence="1 2">
    <name type="scientific">Pseudocercospora fuligena</name>
    <dbReference type="NCBI Taxonomy" id="685502"/>
    <lineage>
        <taxon>Eukaryota</taxon>
        <taxon>Fungi</taxon>
        <taxon>Dikarya</taxon>
        <taxon>Ascomycota</taxon>
        <taxon>Pezizomycotina</taxon>
        <taxon>Dothideomycetes</taxon>
        <taxon>Dothideomycetidae</taxon>
        <taxon>Mycosphaerellales</taxon>
        <taxon>Mycosphaerellaceae</taxon>
        <taxon>Pseudocercospora</taxon>
    </lineage>
</organism>
<name>A0A8H6VEL6_9PEZI</name>
<evidence type="ECO:0000313" key="2">
    <source>
        <dbReference type="Proteomes" id="UP000660729"/>
    </source>
</evidence>
<evidence type="ECO:0000313" key="1">
    <source>
        <dbReference type="EMBL" id="KAF7185339.1"/>
    </source>
</evidence>
<reference evidence="1" key="1">
    <citation type="submission" date="2020-04" db="EMBL/GenBank/DDBJ databases">
        <title>Draft genome resource of the tomato pathogen Pseudocercospora fuligena.</title>
        <authorList>
            <person name="Zaccaron A."/>
        </authorList>
    </citation>
    <scope>NUCLEOTIDE SEQUENCE</scope>
    <source>
        <strain evidence="1">PF001</strain>
    </source>
</reference>
<sequence length="417" mass="46033">MRCSSIGEIEHASGHHFSLLELLRNFSVDLTRDLRYCASLLLVIAIIQCHVDIHSCRVLKTVQEATDLISSTTRILNNSSTSKACFANATGMQLHTPLVSMAAANTDDGATPQGYHLKHKIHVNGTGSNKYGYSGHFLSARARSSQGGRSCLFECHFPPQVWLGIASHLGRFLSNLVRGTLNWEFINEDMQCAAVCDFRITSFRCNHWGVPVLADDLVNYCYAVGYGKASNNGSQNASTYDGGLQQAVYGSEGPRSCPRWLRHFSILVDQQCRLFTTLGGGDWSGITRAHSVVFRPVLVFLSATLRGAPANLQHLRSCRQPAEDRRASSCGSHLRSSARLSSRRNALATLIGTDHYLLFTTLSKLMVLQELTAVRFELNYDAVAGAAFLVRCDSCCCRAHAIRTSSELRRLNRWPDC</sequence>
<accession>A0A8H6VEL6</accession>
<proteinExistence type="predicted"/>
<comment type="caution">
    <text evidence="1">The sequence shown here is derived from an EMBL/GenBank/DDBJ whole genome shotgun (WGS) entry which is preliminary data.</text>
</comment>
<dbReference type="AlphaFoldDB" id="A0A8H6VEL6"/>
<dbReference type="Proteomes" id="UP000660729">
    <property type="component" value="Unassembled WGS sequence"/>
</dbReference>
<dbReference type="EMBL" id="JABCIY010000338">
    <property type="protein sequence ID" value="KAF7185339.1"/>
    <property type="molecule type" value="Genomic_DNA"/>
</dbReference>
<keyword evidence="2" id="KW-1185">Reference proteome</keyword>
<protein>
    <submittedName>
        <fullName evidence="1">Uncharacterized protein</fullName>
    </submittedName>
</protein>